<organism evidence="1">
    <name type="scientific">virus sp. ctQ5V6</name>
    <dbReference type="NCBI Taxonomy" id="2825815"/>
    <lineage>
        <taxon>Viruses</taxon>
    </lineage>
</organism>
<accession>A0A8S5RPV3</accession>
<reference evidence="1" key="1">
    <citation type="journal article" date="2021" name="Proc. Natl. Acad. Sci. U.S.A.">
        <title>A Catalog of Tens of Thousands of Viruses from Human Metagenomes Reveals Hidden Associations with Chronic Diseases.</title>
        <authorList>
            <person name="Tisza M.J."/>
            <person name="Buck C.B."/>
        </authorList>
    </citation>
    <scope>NUCLEOTIDE SEQUENCE</scope>
    <source>
        <strain evidence="1">CtQ5V6</strain>
    </source>
</reference>
<protein>
    <submittedName>
        <fullName evidence="1">Uncharacterized protein</fullName>
    </submittedName>
</protein>
<name>A0A8S5RPV3_9VIRU</name>
<dbReference type="EMBL" id="BK059134">
    <property type="protein sequence ID" value="DAE33384.1"/>
    <property type="molecule type" value="Genomic_DNA"/>
</dbReference>
<evidence type="ECO:0000313" key="1">
    <source>
        <dbReference type="EMBL" id="DAE33384.1"/>
    </source>
</evidence>
<sequence>MHRKLCVVILQFTNAVIPMDVAISVIRNYS</sequence>
<proteinExistence type="predicted"/>